<accession>A0ABR5A6H7</accession>
<feature type="chain" id="PRO_5045681482" description="Lipoprotein" evidence="2">
    <location>
        <begin position="22"/>
        <end position="296"/>
    </location>
</feature>
<name>A0ABR5A6H7_9BACL</name>
<feature type="signal peptide" evidence="2">
    <location>
        <begin position="1"/>
        <end position="21"/>
    </location>
</feature>
<reference evidence="3 4" key="1">
    <citation type="submission" date="2014-12" db="EMBL/GenBank/DDBJ databases">
        <title>Draft genome sequence of Cohnella kolymensis strain B-2846.</title>
        <authorList>
            <person name="Karlyshev A.V."/>
            <person name="Kudryashova E.B."/>
        </authorList>
    </citation>
    <scope>NUCLEOTIDE SEQUENCE [LARGE SCALE GENOMIC DNA]</scope>
    <source>
        <strain evidence="3 4">VKM B-2846</strain>
    </source>
</reference>
<evidence type="ECO:0000256" key="2">
    <source>
        <dbReference type="SAM" id="SignalP"/>
    </source>
</evidence>
<comment type="caution">
    <text evidence="3">The sequence shown here is derived from an EMBL/GenBank/DDBJ whole genome shotgun (WGS) entry which is preliminary data.</text>
</comment>
<keyword evidence="2" id="KW-0732">Signal</keyword>
<dbReference type="EMBL" id="JXAL01000006">
    <property type="protein sequence ID" value="KIL36628.1"/>
    <property type="molecule type" value="Genomic_DNA"/>
</dbReference>
<evidence type="ECO:0000256" key="1">
    <source>
        <dbReference type="SAM" id="MobiDB-lite"/>
    </source>
</evidence>
<dbReference type="Gene3D" id="2.50.20.20">
    <property type="match status" value="1"/>
</dbReference>
<protein>
    <recommendedName>
        <fullName evidence="5">Lipoprotein</fullName>
    </recommendedName>
</protein>
<dbReference type="PROSITE" id="PS51257">
    <property type="entry name" value="PROKAR_LIPOPROTEIN"/>
    <property type="match status" value="1"/>
</dbReference>
<keyword evidence="4" id="KW-1185">Reference proteome</keyword>
<dbReference type="Proteomes" id="UP000054526">
    <property type="component" value="Unassembled WGS sequence"/>
</dbReference>
<evidence type="ECO:0000313" key="4">
    <source>
        <dbReference type="Proteomes" id="UP000054526"/>
    </source>
</evidence>
<evidence type="ECO:0008006" key="5">
    <source>
        <dbReference type="Google" id="ProtNLM"/>
    </source>
</evidence>
<dbReference type="RefSeq" id="WP_041061123.1">
    <property type="nucleotide sequence ID" value="NZ_JXAL01000006.1"/>
</dbReference>
<feature type="region of interest" description="Disordered" evidence="1">
    <location>
        <begin position="270"/>
        <end position="296"/>
    </location>
</feature>
<dbReference type="InterPro" id="IPR046720">
    <property type="entry name" value="DUF6612"/>
</dbReference>
<proteinExistence type="predicted"/>
<evidence type="ECO:0000313" key="3">
    <source>
        <dbReference type="EMBL" id="KIL36628.1"/>
    </source>
</evidence>
<sequence length="296" mass="32325">MFSSKMFYDRRIVLLAFLLSAAIGISGCSSETPEAGAPSQVKPADNPAAALLTEAQAATRTMKKYGFQLQMTQKVTGATEADNAYFKVDMVGRVERDPLKLDQTIKNDDNGEVSTLRSLIVPGAYYMYMQDFEEWSKLSKTDAEDNIKTLSDFQVNPEKALKDIQSLGNSLKDEKTGQAVTVKYDGAGPEGKAYLEGVLESAMGLSSFDKSVRDTLDIQQLNVSVTLDAVKHWPLSYRIESTMTLEFEPGKKSSIHQTIAGTYSKHNASAAVTVPKEAKEAIDPDQMPEEDGSGPL</sequence>
<gene>
    <name evidence="3" type="ORF">SD71_06325</name>
</gene>
<dbReference type="Pfam" id="PF20316">
    <property type="entry name" value="DUF6612"/>
    <property type="match status" value="1"/>
</dbReference>
<organism evidence="3 4">
    <name type="scientific">Cohnella kolymensis</name>
    <dbReference type="NCBI Taxonomy" id="1590652"/>
    <lineage>
        <taxon>Bacteria</taxon>
        <taxon>Bacillati</taxon>
        <taxon>Bacillota</taxon>
        <taxon>Bacilli</taxon>
        <taxon>Bacillales</taxon>
        <taxon>Paenibacillaceae</taxon>
        <taxon>Cohnella</taxon>
    </lineage>
</organism>
<feature type="compositionally biased region" description="Acidic residues" evidence="1">
    <location>
        <begin position="286"/>
        <end position="296"/>
    </location>
</feature>